<dbReference type="GeneID" id="14690959"/>
<dbReference type="EMBL" id="DF157094">
    <property type="protein sequence ID" value="GAB64536.1"/>
    <property type="molecule type" value="Genomic_DNA"/>
</dbReference>
<gene>
    <name evidence="2" type="ORF">PCYB_021050</name>
</gene>
<accession>K6UCB0</accession>
<dbReference type="PhylomeDB" id="K6UCB0"/>
<dbReference type="VEuPathDB" id="PlasmoDB:PCYB_021050"/>
<dbReference type="OrthoDB" id="10582740at2759"/>
<keyword evidence="1" id="KW-0472">Membrane</keyword>
<evidence type="ECO:0000313" key="2">
    <source>
        <dbReference type="EMBL" id="GAB64536.1"/>
    </source>
</evidence>
<keyword evidence="1" id="KW-1133">Transmembrane helix</keyword>
<name>K6UCB0_PLACD</name>
<keyword evidence="1" id="KW-0812">Transmembrane</keyword>
<evidence type="ECO:0000256" key="1">
    <source>
        <dbReference type="SAM" id="Phobius"/>
    </source>
</evidence>
<dbReference type="RefSeq" id="XP_004220503.1">
    <property type="nucleotide sequence ID" value="XM_004220455.1"/>
</dbReference>
<organism evidence="2 3">
    <name type="scientific">Plasmodium cynomolgi (strain B)</name>
    <dbReference type="NCBI Taxonomy" id="1120755"/>
    <lineage>
        <taxon>Eukaryota</taxon>
        <taxon>Sar</taxon>
        <taxon>Alveolata</taxon>
        <taxon>Apicomplexa</taxon>
        <taxon>Aconoidasida</taxon>
        <taxon>Haemosporida</taxon>
        <taxon>Plasmodiidae</taxon>
        <taxon>Plasmodium</taxon>
        <taxon>Plasmodium (Plasmodium)</taxon>
    </lineage>
</organism>
<keyword evidence="3" id="KW-1185">Reference proteome</keyword>
<proteinExistence type="predicted"/>
<dbReference type="AlphaFoldDB" id="K6UCB0"/>
<protein>
    <submittedName>
        <fullName evidence="2">VIR-like CYIR protein</fullName>
    </submittedName>
</protein>
<dbReference type="KEGG" id="pcy:PCYB_021050"/>
<evidence type="ECO:0000313" key="3">
    <source>
        <dbReference type="Proteomes" id="UP000006319"/>
    </source>
</evidence>
<reference evidence="2 3" key="1">
    <citation type="journal article" date="2012" name="Nat. Genet.">
        <title>Plasmodium cynomolgi genome sequences provide insight into Plasmodium vivax and the monkey malaria clade.</title>
        <authorList>
            <person name="Tachibana S."/>
            <person name="Sullivan S.A."/>
            <person name="Kawai S."/>
            <person name="Nakamura S."/>
            <person name="Kim H.R."/>
            <person name="Goto N."/>
            <person name="Arisue N."/>
            <person name="Palacpac N.M.Q."/>
            <person name="Honma H."/>
            <person name="Yagi M."/>
            <person name="Tougan T."/>
            <person name="Katakai Y."/>
            <person name="Kaneko O."/>
            <person name="Mita T."/>
            <person name="Kita K."/>
            <person name="Yasutomi Y."/>
            <person name="Sutton P.L."/>
            <person name="Shakhbatyan R."/>
            <person name="Horii T."/>
            <person name="Yasunaga T."/>
            <person name="Barnwell J.W."/>
            <person name="Escalante A.A."/>
            <person name="Carlton J.M."/>
            <person name="Tanabe K."/>
        </authorList>
    </citation>
    <scope>NUCLEOTIDE SEQUENCE [LARGE SCALE GENOMIC DNA]</scope>
    <source>
        <strain evidence="2 3">B</strain>
    </source>
</reference>
<feature type="transmembrane region" description="Helical" evidence="1">
    <location>
        <begin position="77"/>
        <end position="99"/>
    </location>
</feature>
<sequence>MENIDEKTYGYIPKLIDLYSNISNISTLHNDTWKSDENKNFCNELEKFQKRNNVAMKSVNNCGDEHKYLSSFQDSPIVAVSVIPIIIMYVISFILFISCKISAYFVHK</sequence>
<dbReference type="Proteomes" id="UP000006319">
    <property type="component" value="Chromosome 2"/>
</dbReference>